<dbReference type="EMBL" id="CAEZST010000017">
    <property type="protein sequence ID" value="CAB4549650.1"/>
    <property type="molecule type" value="Genomic_DNA"/>
</dbReference>
<dbReference type="AlphaFoldDB" id="A0A6J6EE08"/>
<reference evidence="2" key="1">
    <citation type="submission" date="2020-05" db="EMBL/GenBank/DDBJ databases">
        <authorList>
            <person name="Chiriac C."/>
            <person name="Salcher M."/>
            <person name="Ghai R."/>
            <person name="Kavagutti S V."/>
        </authorList>
    </citation>
    <scope>NUCLEOTIDE SEQUENCE</scope>
</reference>
<protein>
    <submittedName>
        <fullName evidence="2">Unannotated protein</fullName>
    </submittedName>
</protein>
<dbReference type="EMBL" id="CAEZTO010000017">
    <property type="protein sequence ID" value="CAB4574790.1"/>
    <property type="molecule type" value="Genomic_DNA"/>
</dbReference>
<gene>
    <name evidence="1" type="ORF">UFOPK1503_00946</name>
    <name evidence="2" type="ORF">UFOPK1693_00960</name>
</gene>
<evidence type="ECO:0000313" key="2">
    <source>
        <dbReference type="EMBL" id="CAB4574790.1"/>
    </source>
</evidence>
<proteinExistence type="predicted"/>
<sequence length="129" mass="14059">MRWLILIPLLVGCTGSELQQIQNSLTNYAKLSARLAPLDSVLGGAALASAQQSYQLIESLQLTQQGLASFEVETAEQGRARGCLDVGEVKFRNQKGELIAPDRPARSIFSATYDSSFLITELRVSEEPC</sequence>
<accession>A0A6J6EE08</accession>
<name>A0A6J6EE08_9ZZZZ</name>
<organism evidence="2">
    <name type="scientific">freshwater metagenome</name>
    <dbReference type="NCBI Taxonomy" id="449393"/>
    <lineage>
        <taxon>unclassified sequences</taxon>
        <taxon>metagenomes</taxon>
        <taxon>ecological metagenomes</taxon>
    </lineage>
</organism>
<evidence type="ECO:0000313" key="1">
    <source>
        <dbReference type="EMBL" id="CAB4549650.1"/>
    </source>
</evidence>